<accession>A0A5Q0TWW9</accession>
<protein>
    <submittedName>
        <fullName evidence="1">Uncharacterized protein</fullName>
    </submittedName>
</protein>
<reference evidence="1" key="1">
    <citation type="submission" date="2019-04" db="EMBL/GenBank/DDBJ databases">
        <title>Diversity and Distribution of a Novel Hyperthermophilic Aquificales Virus Family.</title>
        <authorList>
            <person name="Mead D.A."/>
            <person name="Chevrette M.G."/>
            <person name="Lodes M."/>
            <person name="Hedlund B."/>
            <person name="Schoenfeld T.W."/>
            <person name="Monsma S.A."/>
        </authorList>
    </citation>
    <scope>NUCLEOTIDE SEQUENCE</scope>
</reference>
<organism evidence="1">
    <name type="scientific">uncultured virus</name>
    <dbReference type="NCBI Taxonomy" id="340016"/>
    <lineage>
        <taxon>Viruses</taxon>
        <taxon>environmental samples</taxon>
    </lineage>
</organism>
<sequence length="74" mass="8646">MVFGYNREDIVSLLMSLGIALKLKIYTHDKLSAERIEDAIFRITNAIDEKLRKGLTEKESEEMIKFLELLFLLK</sequence>
<evidence type="ECO:0000313" key="1">
    <source>
        <dbReference type="EMBL" id="QGA72439.1"/>
    </source>
</evidence>
<dbReference type="EMBL" id="MK783188">
    <property type="protein sequence ID" value="QGA72439.1"/>
    <property type="molecule type" value="Genomic_DNA"/>
</dbReference>
<proteinExistence type="predicted"/>
<name>A0A5Q0TWW9_9VIRU</name>